<protein>
    <submittedName>
        <fullName evidence="1">Uncharacterized protein</fullName>
    </submittedName>
</protein>
<evidence type="ECO:0000313" key="1">
    <source>
        <dbReference type="EMBL" id="GIY20040.1"/>
    </source>
</evidence>
<name>A0AAV4RED1_9ARAC</name>
<dbReference type="AlphaFoldDB" id="A0AAV4RED1"/>
<comment type="caution">
    <text evidence="1">The sequence shown here is derived from an EMBL/GenBank/DDBJ whole genome shotgun (WGS) entry which is preliminary data.</text>
</comment>
<organism evidence="1 2">
    <name type="scientific">Caerostris darwini</name>
    <dbReference type="NCBI Taxonomy" id="1538125"/>
    <lineage>
        <taxon>Eukaryota</taxon>
        <taxon>Metazoa</taxon>
        <taxon>Ecdysozoa</taxon>
        <taxon>Arthropoda</taxon>
        <taxon>Chelicerata</taxon>
        <taxon>Arachnida</taxon>
        <taxon>Araneae</taxon>
        <taxon>Araneomorphae</taxon>
        <taxon>Entelegynae</taxon>
        <taxon>Araneoidea</taxon>
        <taxon>Araneidae</taxon>
        <taxon>Caerostris</taxon>
    </lineage>
</organism>
<gene>
    <name evidence="1" type="ORF">CDAR_198071</name>
</gene>
<proteinExistence type="predicted"/>
<evidence type="ECO:0000313" key="2">
    <source>
        <dbReference type="Proteomes" id="UP001054837"/>
    </source>
</evidence>
<reference evidence="1 2" key="1">
    <citation type="submission" date="2021-06" db="EMBL/GenBank/DDBJ databases">
        <title>Caerostris darwini draft genome.</title>
        <authorList>
            <person name="Kono N."/>
            <person name="Arakawa K."/>
        </authorList>
    </citation>
    <scope>NUCLEOTIDE SEQUENCE [LARGE SCALE GENOMIC DNA]</scope>
</reference>
<sequence length="94" mass="10972">MKWHIAGNGNTGTEKLRKCISLSLQKEMKRHVRARNTHVSCSLPIKTGFRLFRTHVLGRWGILDYYRPRICRSYVGIVSLRIKRLSSYAKENLV</sequence>
<dbReference type="Proteomes" id="UP001054837">
    <property type="component" value="Unassembled WGS sequence"/>
</dbReference>
<accession>A0AAV4RED1</accession>
<keyword evidence="2" id="KW-1185">Reference proteome</keyword>
<dbReference type="EMBL" id="BPLQ01006094">
    <property type="protein sequence ID" value="GIY20040.1"/>
    <property type="molecule type" value="Genomic_DNA"/>
</dbReference>